<name>A0A1S8TTJ7_9CLOT</name>
<evidence type="ECO:0000256" key="2">
    <source>
        <dbReference type="SAM" id="SignalP"/>
    </source>
</evidence>
<dbReference type="InterPro" id="IPR000421">
    <property type="entry name" value="FA58C"/>
</dbReference>
<feature type="chain" id="PRO_5012774788" evidence="2">
    <location>
        <begin position="24"/>
        <end position="609"/>
    </location>
</feature>
<organism evidence="4 5">
    <name type="scientific">Clostridium puniceum</name>
    <dbReference type="NCBI Taxonomy" id="29367"/>
    <lineage>
        <taxon>Bacteria</taxon>
        <taxon>Bacillati</taxon>
        <taxon>Bacillota</taxon>
        <taxon>Clostridia</taxon>
        <taxon>Eubacteriales</taxon>
        <taxon>Clostridiaceae</taxon>
        <taxon>Clostridium</taxon>
    </lineage>
</organism>
<dbReference type="PROSITE" id="PS50022">
    <property type="entry name" value="FA58C_3"/>
    <property type="match status" value="1"/>
</dbReference>
<dbReference type="InterPro" id="IPR008979">
    <property type="entry name" value="Galactose-bd-like_sf"/>
</dbReference>
<dbReference type="Gene3D" id="2.60.120.260">
    <property type="entry name" value="Galactose-binding domain-like"/>
    <property type="match status" value="1"/>
</dbReference>
<dbReference type="EMBL" id="LZZM01000073">
    <property type="protein sequence ID" value="OOM81044.1"/>
    <property type="molecule type" value="Genomic_DNA"/>
</dbReference>
<evidence type="ECO:0000259" key="3">
    <source>
        <dbReference type="PROSITE" id="PS50022"/>
    </source>
</evidence>
<evidence type="ECO:0000256" key="1">
    <source>
        <dbReference type="ARBA" id="ARBA00023295"/>
    </source>
</evidence>
<dbReference type="GO" id="GO:0016798">
    <property type="term" value="F:hydrolase activity, acting on glycosyl bonds"/>
    <property type="evidence" value="ECO:0007669"/>
    <property type="project" value="UniProtKB-KW"/>
</dbReference>
<dbReference type="Pfam" id="PF00754">
    <property type="entry name" value="F5_F8_type_C"/>
    <property type="match status" value="1"/>
</dbReference>
<evidence type="ECO:0000313" key="5">
    <source>
        <dbReference type="Proteomes" id="UP000190890"/>
    </source>
</evidence>
<dbReference type="AlphaFoldDB" id="A0A1S8TTJ7"/>
<dbReference type="SUPFAM" id="SSF49785">
    <property type="entry name" value="Galactose-binding domain-like"/>
    <property type="match status" value="1"/>
</dbReference>
<evidence type="ECO:0000313" key="4">
    <source>
        <dbReference type="EMBL" id="OOM81044.1"/>
    </source>
</evidence>
<dbReference type="InterPro" id="IPR045690">
    <property type="entry name" value="DUF6055"/>
</dbReference>
<dbReference type="STRING" id="29367.CLPUN_12040"/>
<feature type="signal peptide" evidence="2">
    <location>
        <begin position="1"/>
        <end position="23"/>
    </location>
</feature>
<keyword evidence="1" id="KW-0326">Glycosidase</keyword>
<keyword evidence="2" id="KW-0732">Signal</keyword>
<sequence length="609" mass="68718">MKSKKIIGLVVLMSLSIGTCANAAVSKDSQLKTSQTTSAGVQLTSSFTDNKAMASQYLTRDSFYDLNDKSVNRLISEHFQIIWGNNDKTGTVNASFVRGNLENLENIRAFYVNEMGLDDTSVGNNGGHYKTNLYIANTGLSKITDDWAYMSVDDGGFAFLVTDPGAMRVDPPSWVLPHEYAHAITKHQNGVVSAPWYETVANWFRDQYLGSDYYKYGSNVYGPESDFFRPIVLNSNYYFPHMKNYYDAWPFLLYVTENPDKMSGLGLQLMKNMLHDTQDQTMFKKLERLSGASVKDMLGGYARRMVTFDFKRQSSYIEEFNIMMAEDRANYNKVYTTLESDNNGWYKVPDSRTPQQGGYNIIPLNIDLNNKQVVVNFSGDKSVPGADWRASIVAKTKNGTTRYSTMWNNGTNTLNLQGDEEKVYLVVCATPNEMLDLTSFDENFNGIKYPYKVQISTNNSGEPTVQKTNIALNAKASSSFCSEWEKISALNDGFDPSNSNDRNHDVYGNWPQTGTQWAQYDFDKQYTISQCDIYWFKDGGGIDVPKSYQIKYWNGKKWVTVNNPLGLGVATNKYNITTFTPIATKSIRIETVSNGSASTGILEWKVFNK</sequence>
<dbReference type="RefSeq" id="WP_242954057.1">
    <property type="nucleotide sequence ID" value="NZ_LZZM01000073.1"/>
</dbReference>
<accession>A0A1S8TTJ7</accession>
<comment type="caution">
    <text evidence="4">The sequence shown here is derived from an EMBL/GenBank/DDBJ whole genome shotgun (WGS) entry which is preliminary data.</text>
</comment>
<reference evidence="4 5" key="1">
    <citation type="submission" date="2016-05" db="EMBL/GenBank/DDBJ databases">
        <title>Microbial solvent formation.</title>
        <authorList>
            <person name="Poehlein A."/>
            <person name="Montoya Solano J.D."/>
            <person name="Flitsch S."/>
            <person name="Krabben P."/>
            <person name="Duerre P."/>
            <person name="Daniel R."/>
        </authorList>
    </citation>
    <scope>NUCLEOTIDE SEQUENCE [LARGE SCALE GENOMIC DNA]</scope>
    <source>
        <strain evidence="4 5">DSM 2619</strain>
    </source>
</reference>
<dbReference type="Proteomes" id="UP000190890">
    <property type="component" value="Unassembled WGS sequence"/>
</dbReference>
<proteinExistence type="predicted"/>
<keyword evidence="5" id="KW-1185">Reference proteome</keyword>
<feature type="domain" description="F5/8 type C" evidence="3">
    <location>
        <begin position="467"/>
        <end position="609"/>
    </location>
</feature>
<keyword evidence="1" id="KW-0378">Hydrolase</keyword>
<dbReference type="Pfam" id="PF19527">
    <property type="entry name" value="DUF6055"/>
    <property type="match status" value="1"/>
</dbReference>
<gene>
    <name evidence="4" type="ORF">CLPUN_12040</name>
</gene>
<protein>
    <submittedName>
        <fullName evidence="4">F5/8 type C domain protein</fullName>
    </submittedName>
</protein>